<dbReference type="RefSeq" id="WP_091459064.1">
    <property type="nucleotide sequence ID" value="NZ_FOGD01000015.1"/>
</dbReference>
<dbReference type="OrthoDB" id="262508at2"/>
<dbReference type="InterPro" id="IPR043746">
    <property type="entry name" value="DUF5691"/>
</dbReference>
<reference evidence="1 2" key="1">
    <citation type="submission" date="2016-10" db="EMBL/GenBank/DDBJ databases">
        <authorList>
            <person name="de Groot N.N."/>
        </authorList>
    </citation>
    <scope>NUCLEOTIDE SEQUENCE [LARGE SCALE GENOMIC DNA]</scope>
    <source>
        <strain evidence="1 2">ATCC 35958</strain>
    </source>
</reference>
<protein>
    <submittedName>
        <fullName evidence="1">Uncharacterized protein</fullName>
    </submittedName>
</protein>
<gene>
    <name evidence="1" type="ORF">SAMN02982919_03031</name>
</gene>
<name>A0A1H9S1G2_9BURK</name>
<proteinExistence type="predicted"/>
<evidence type="ECO:0000313" key="1">
    <source>
        <dbReference type="EMBL" id="SER78880.1"/>
    </source>
</evidence>
<organism evidence="1 2">
    <name type="scientific">Giesbergeria anulus</name>
    <dbReference type="NCBI Taxonomy" id="180197"/>
    <lineage>
        <taxon>Bacteria</taxon>
        <taxon>Pseudomonadati</taxon>
        <taxon>Pseudomonadota</taxon>
        <taxon>Betaproteobacteria</taxon>
        <taxon>Burkholderiales</taxon>
        <taxon>Comamonadaceae</taxon>
        <taxon>Giesbergeria</taxon>
    </lineage>
</organism>
<dbReference type="Pfam" id="PF18944">
    <property type="entry name" value="DUF5691"/>
    <property type="match status" value="1"/>
</dbReference>
<dbReference type="AlphaFoldDB" id="A0A1H9S1G2"/>
<sequence>MSTPQASSLWKNLLPPAMVGTDKKPLELPVLEGAVGQLLAQLQAQASTPAQALLQAAGVLTVCERAGQRPTAMPNPASHGVAPADALQQALQDKALKDTLRWLFTDAPQRLQIDWLQQMAVAGWRLPATLLPLALDTAQRASALRPAVAAVLGERGRWLARHHSTWRYAAGSADSAPLETRWQEGTLAQRIQLLREERQNHPAQGRERLQASLSDLPAKERAELLAVLQTGLSADDETLLTTLAAQDRSREVRQTARTLLVQLPESAITQAAIARLQPCIVLKTGLRGVSGQRWMVQPPEAADPDWKNHGIDAERPTHERLGERAWWLYQLARQVPLAWWEQHTGMTPEALLQWARKSDWTEALVRAWWEVLRPAPVVAWCLAFLEHWPGKAMQESPAAVLALLSATEREPYWQRTLESIDKPKQGTLEEVVQQIVAAYAPGQYLSEPLSQLLVSKLPLYQPRYYYQLPLADLCCVLHDNALPQLSALAQHASQHEGQPTEALAQALRQQMPVLAARQAIARLPSPSSVAPQGNP</sequence>
<keyword evidence="2" id="KW-1185">Reference proteome</keyword>
<evidence type="ECO:0000313" key="2">
    <source>
        <dbReference type="Proteomes" id="UP000199766"/>
    </source>
</evidence>
<dbReference type="Proteomes" id="UP000199766">
    <property type="component" value="Unassembled WGS sequence"/>
</dbReference>
<accession>A0A1H9S1G2</accession>
<dbReference type="EMBL" id="FOGD01000015">
    <property type="protein sequence ID" value="SER78880.1"/>
    <property type="molecule type" value="Genomic_DNA"/>
</dbReference>
<dbReference type="STRING" id="180197.SAMN02982919_03031"/>